<dbReference type="RefSeq" id="WP_006916425.1">
    <property type="nucleotide sequence ID" value="NZ_GG698803.1"/>
</dbReference>
<evidence type="ECO:0000259" key="2">
    <source>
        <dbReference type="Pfam" id="PF13635"/>
    </source>
</evidence>
<dbReference type="Pfam" id="PF13173">
    <property type="entry name" value="AAA_14"/>
    <property type="match status" value="1"/>
</dbReference>
<keyword evidence="4" id="KW-1185">Reference proteome</keyword>
<dbReference type="HOGENOM" id="CLU_041527_1_1_9"/>
<evidence type="ECO:0000313" key="3">
    <source>
        <dbReference type="EMBL" id="EEU30249.1"/>
    </source>
</evidence>
<dbReference type="Pfam" id="PF13635">
    <property type="entry name" value="DUF4143"/>
    <property type="match status" value="1"/>
</dbReference>
<proteinExistence type="predicted"/>
<dbReference type="Proteomes" id="UP000003987">
    <property type="component" value="Unassembled WGS sequence"/>
</dbReference>
<protein>
    <recommendedName>
        <fullName evidence="5">AAA domain-containing protein</fullName>
    </recommendedName>
</protein>
<dbReference type="PANTHER" id="PTHR33295">
    <property type="entry name" value="ATPASE"/>
    <property type="match status" value="1"/>
</dbReference>
<accession>C7XV83</accession>
<dbReference type="AlphaFoldDB" id="C7XV83"/>
<dbReference type="OrthoDB" id="9801684at2"/>
<dbReference type="InterPro" id="IPR041682">
    <property type="entry name" value="AAA_14"/>
</dbReference>
<dbReference type="EMBL" id="GG698803">
    <property type="protein sequence ID" value="EEU30249.1"/>
    <property type="molecule type" value="Genomic_DNA"/>
</dbReference>
<dbReference type="Gene3D" id="3.40.50.300">
    <property type="entry name" value="P-loop containing nucleotide triphosphate hydrolases"/>
    <property type="match status" value="1"/>
</dbReference>
<gene>
    <name evidence="3" type="ORF">HMPREF0501_00627</name>
</gene>
<feature type="domain" description="AAA" evidence="1">
    <location>
        <begin position="22"/>
        <end position="151"/>
    </location>
</feature>
<dbReference type="PANTHER" id="PTHR33295:SF20">
    <property type="entry name" value="ATPASE"/>
    <property type="match status" value="1"/>
</dbReference>
<name>C7XV83_9LACO</name>
<dbReference type="STRING" id="575594.HMPREF0501_00627"/>
<dbReference type="InterPro" id="IPR027417">
    <property type="entry name" value="P-loop_NTPase"/>
</dbReference>
<dbReference type="eggNOG" id="COG1373">
    <property type="taxonomic scope" value="Bacteria"/>
</dbReference>
<evidence type="ECO:0000259" key="1">
    <source>
        <dbReference type="Pfam" id="PF13173"/>
    </source>
</evidence>
<dbReference type="InterPro" id="IPR025420">
    <property type="entry name" value="DUF4143"/>
</dbReference>
<organism evidence="3 4">
    <name type="scientific">Limosilactobacillus coleohominis 101-4-CHN</name>
    <dbReference type="NCBI Taxonomy" id="575594"/>
    <lineage>
        <taxon>Bacteria</taxon>
        <taxon>Bacillati</taxon>
        <taxon>Bacillota</taxon>
        <taxon>Bacilli</taxon>
        <taxon>Lactobacillales</taxon>
        <taxon>Lactobacillaceae</taxon>
        <taxon>Limosilactobacillus</taxon>
    </lineage>
</organism>
<feature type="domain" description="DUF4143" evidence="2">
    <location>
        <begin position="199"/>
        <end position="343"/>
    </location>
</feature>
<evidence type="ECO:0000313" key="4">
    <source>
        <dbReference type="Proteomes" id="UP000003987"/>
    </source>
</evidence>
<sequence>MKIIQRPLYMQKILPMINTEFIKIITGVRRSGKSYLLLMIRDELLNHGVDSEQIIYLNFENPEYLDILSFDKLYQYLKEKVNSNKKVYFLFDEIQEVSQWQKLINGLRVAYDSDIYITGSNASILSGELATYLTGRYVEIKVQPLTLNEYLNFKGYSDSAEKHFNDYLEYGGFPAVVLQTDNQLKNDVLKGIFNSILLRDVTQRATIKNPEALERITLFLLSNIGQLVNVNRIANTLRSSGLKISNNTIEGYLKLLEEAYLFYKVPRYDIRGKEYLRGQGKYYVVDLGFVRSQLRRQGTNRGSMIENLVFLKLLSEGYEVFVGKYDNKEIDFVAINNDETVYLQVTDHIPQSSKRETDNLLHLATGYRKILITNSWSDVGEIDGIPVIHLVDFLTNFKGK</sequence>
<evidence type="ECO:0008006" key="5">
    <source>
        <dbReference type="Google" id="ProtNLM"/>
    </source>
</evidence>
<dbReference type="SUPFAM" id="SSF52540">
    <property type="entry name" value="P-loop containing nucleoside triphosphate hydrolases"/>
    <property type="match status" value="1"/>
</dbReference>
<reference evidence="3 4" key="1">
    <citation type="submission" date="2009-06" db="EMBL/GenBank/DDBJ databases">
        <title>The Genome Sequence of Lactobacillus coleohominis strain 101-4-CHN.</title>
        <authorList>
            <consortium name="The Broad Institute Genome Sequencing Platform"/>
            <person name="Ward D."/>
            <person name="Young S.K."/>
            <person name="Zeng Q."/>
            <person name="Koehrsen M."/>
            <person name="Alvarado L."/>
            <person name="Berlin A."/>
            <person name="Borenstein D."/>
            <person name="Chen Z."/>
            <person name="Engels R."/>
            <person name="Freedman E."/>
            <person name="Gellesch M."/>
            <person name="Goldberg J."/>
            <person name="Griggs A."/>
            <person name="Gujja S."/>
            <person name="Heiman D."/>
            <person name="Hepburn T."/>
            <person name="Howarth C."/>
            <person name="Jen D."/>
            <person name="Larson L."/>
            <person name="Lewis B."/>
            <person name="Mehta T."/>
            <person name="Park D."/>
            <person name="Pearson M."/>
            <person name="Roberts A."/>
            <person name="Saif S."/>
            <person name="Shea T."/>
            <person name="Shenoy N."/>
            <person name="Sisk P."/>
            <person name="Stolte C."/>
            <person name="Sykes S."/>
            <person name="Walk T."/>
            <person name="White J."/>
            <person name="Yandava C."/>
            <person name="Liu Y."/>
            <person name="Xu Q."/>
            <person name="Lander E."/>
            <person name="Nusbaum C."/>
            <person name="Galagan J."/>
            <person name="Birren B."/>
        </authorList>
    </citation>
    <scope>NUCLEOTIDE SEQUENCE [LARGE SCALE GENOMIC DNA]</scope>
    <source>
        <strain evidence="3 4">101-4-CHN</strain>
    </source>
</reference>